<organism evidence="3 4">
    <name type="scientific">Candidatus Clostridium eludens</name>
    <dbReference type="NCBI Taxonomy" id="3381663"/>
    <lineage>
        <taxon>Bacteria</taxon>
        <taxon>Bacillati</taxon>
        <taxon>Bacillota</taxon>
        <taxon>Clostridia</taxon>
        <taxon>Eubacteriales</taxon>
        <taxon>Clostridiaceae</taxon>
        <taxon>Clostridium</taxon>
    </lineage>
</organism>
<feature type="domain" description="ATP-grasp" evidence="2">
    <location>
        <begin position="125"/>
        <end position="307"/>
    </location>
</feature>
<dbReference type="InterPro" id="IPR011761">
    <property type="entry name" value="ATP-grasp"/>
</dbReference>
<dbReference type="PROSITE" id="PS50975">
    <property type="entry name" value="ATP_GRASP"/>
    <property type="match status" value="1"/>
</dbReference>
<keyword evidence="1" id="KW-0547">Nucleotide-binding</keyword>
<sequence>MSRILKNKLKILFPEGSSLSSRQALTALGREGYTIDICDPNPVCICRFSKYVNKIYKCPIIGQDPIGYYSFILNLISKKKYDVLLPIHEQAFLFSKKHKAISKYVNIAISDFDSFELMQSKTEFMKLLKKLNIPYPNSLFIKTREELRALTQYPYYLKLAYGTAGHGTWRVENNSEMDIVIKELDNSGYLLDDSEILVQKAVDGNLCVVQSVFNNGELIGAHCYQLCAEGVGGSASARIGVNHLDVIKDLKVLGKYLNWHGCLMLDYIYDKKTRTPYYIEANPRTGETMNATLSGFNLVEILTKLSLGQSFYEYKKSSFGVKTHSLMATLLGIASRNGNRRKLISEIIKAILKVDNYRNSYEDLTNIKDDFLSVIPLFVIILKLLINPHSATVVSGNTINNYSISENIVKKIKEM</sequence>
<evidence type="ECO:0000313" key="3">
    <source>
        <dbReference type="EMBL" id="MFL0197980.1"/>
    </source>
</evidence>
<protein>
    <recommendedName>
        <fullName evidence="2">ATP-grasp domain-containing protein</fullName>
    </recommendedName>
</protein>
<comment type="caution">
    <text evidence="3">The sequence shown here is derived from an EMBL/GenBank/DDBJ whole genome shotgun (WGS) entry which is preliminary data.</text>
</comment>
<dbReference type="Gene3D" id="3.40.50.20">
    <property type="match status" value="1"/>
</dbReference>
<dbReference type="SUPFAM" id="SSF56059">
    <property type="entry name" value="Glutathione synthetase ATP-binding domain-like"/>
    <property type="match status" value="1"/>
</dbReference>
<name>A0ABW8SPJ8_9CLOT</name>
<reference evidence="3 4" key="1">
    <citation type="submission" date="2024-11" db="EMBL/GenBank/DDBJ databases">
        <authorList>
            <person name="Heng Y.C."/>
            <person name="Lim A.C.H."/>
            <person name="Lee J.K.Y."/>
            <person name="Kittelmann S."/>
        </authorList>
    </citation>
    <scope>NUCLEOTIDE SEQUENCE [LARGE SCALE GENOMIC DNA]</scope>
    <source>
        <strain evidence="3 4">WILCCON 0269</strain>
    </source>
</reference>
<dbReference type="Gene3D" id="3.30.470.20">
    <property type="entry name" value="ATP-grasp fold, B domain"/>
    <property type="match status" value="1"/>
</dbReference>
<dbReference type="EMBL" id="JBJHZX010000043">
    <property type="protein sequence ID" value="MFL0197980.1"/>
    <property type="molecule type" value="Genomic_DNA"/>
</dbReference>
<accession>A0ABW8SPJ8</accession>
<evidence type="ECO:0000256" key="1">
    <source>
        <dbReference type="PROSITE-ProRule" id="PRU00409"/>
    </source>
</evidence>
<gene>
    <name evidence="3" type="ORF">ACJDU8_20795</name>
</gene>
<keyword evidence="1" id="KW-0067">ATP-binding</keyword>
<keyword evidence="4" id="KW-1185">Reference proteome</keyword>
<evidence type="ECO:0000259" key="2">
    <source>
        <dbReference type="PROSITE" id="PS50975"/>
    </source>
</evidence>
<proteinExistence type="predicted"/>
<dbReference type="Proteomes" id="UP001623660">
    <property type="component" value="Unassembled WGS sequence"/>
</dbReference>
<evidence type="ECO:0000313" key="4">
    <source>
        <dbReference type="Proteomes" id="UP001623660"/>
    </source>
</evidence>
<dbReference type="RefSeq" id="WP_406794086.1">
    <property type="nucleotide sequence ID" value="NZ_JBJHZX010000043.1"/>
</dbReference>